<sequence length="365" mass="38687">MAAIVVAPLVALVVASTRQAYAALDRAAEAGRVTRNTAFAVSVNTLVHELQRERGLSGGYVGSGYRTGLDQVAAQRTKADEALNAFGARAGGARPALAAASVRVALDDAEAALRGLDRQRAAIDNKALDVAGTLSYYTGAITKLLAVDQAMGNVIDDPEAARIAVAFVDLSESKEFGALERGFMNSVFSAGRFGPGDYGRLLTLVAEQEAWFALFRTTADPEVVRYYDQHVRGPEVERAAALRAQALAEGAEGRDPSVRPAEWWSVMTVKIDLMRDVELRVAEELRGRAAAVSADANAAVARDLAAALLVVGLSLALSVFTARRMARTLRGLRDAAHDAADVRLPAVVAAHPRGRRVPEAHAPQP</sequence>
<keyword evidence="2" id="KW-0732">Signal</keyword>
<organism evidence="4 5">
    <name type="scientific">Frankia nepalensis</name>
    <dbReference type="NCBI Taxonomy" id="1836974"/>
    <lineage>
        <taxon>Bacteria</taxon>
        <taxon>Bacillati</taxon>
        <taxon>Actinomycetota</taxon>
        <taxon>Actinomycetes</taxon>
        <taxon>Frankiales</taxon>
        <taxon>Frankiaceae</taxon>
        <taxon>Frankia</taxon>
    </lineage>
</organism>
<keyword evidence="1" id="KW-1133">Transmembrane helix</keyword>
<evidence type="ECO:0000256" key="1">
    <source>
        <dbReference type="SAM" id="Phobius"/>
    </source>
</evidence>
<evidence type="ECO:0000259" key="3">
    <source>
        <dbReference type="PROSITE" id="PS50906"/>
    </source>
</evidence>
<accession>A0A937UPV2</accession>
<proteinExistence type="predicted"/>
<dbReference type="Pfam" id="PF08376">
    <property type="entry name" value="NIT"/>
    <property type="match status" value="1"/>
</dbReference>
<keyword evidence="5" id="KW-1185">Reference proteome</keyword>
<feature type="signal peptide" evidence="2">
    <location>
        <begin position="1"/>
        <end position="22"/>
    </location>
</feature>
<reference evidence="4" key="1">
    <citation type="submission" date="2020-12" db="EMBL/GenBank/DDBJ databases">
        <title>Genomic characterization of non-nitrogen-fixing Frankia strains.</title>
        <authorList>
            <person name="Carlos-Shanley C."/>
            <person name="Guerra T."/>
            <person name="Hahn D."/>
        </authorList>
    </citation>
    <scope>NUCLEOTIDE SEQUENCE</scope>
    <source>
        <strain evidence="4">CN6</strain>
    </source>
</reference>
<dbReference type="RefSeq" id="WP_203031786.1">
    <property type="nucleotide sequence ID" value="NZ_JAEACQ010000229.1"/>
</dbReference>
<feature type="transmembrane region" description="Helical" evidence="1">
    <location>
        <begin position="304"/>
        <end position="322"/>
    </location>
</feature>
<dbReference type="Proteomes" id="UP000604475">
    <property type="component" value="Unassembled WGS sequence"/>
</dbReference>
<evidence type="ECO:0000313" key="5">
    <source>
        <dbReference type="Proteomes" id="UP000604475"/>
    </source>
</evidence>
<dbReference type="PROSITE" id="PS50906">
    <property type="entry name" value="NIT"/>
    <property type="match status" value="1"/>
</dbReference>
<feature type="non-terminal residue" evidence="4">
    <location>
        <position position="365"/>
    </location>
</feature>
<dbReference type="EMBL" id="JAEACQ010000229">
    <property type="protein sequence ID" value="MBL7629458.1"/>
    <property type="molecule type" value="Genomic_DNA"/>
</dbReference>
<feature type="chain" id="PRO_5037197986" evidence="2">
    <location>
        <begin position="23"/>
        <end position="365"/>
    </location>
</feature>
<protein>
    <submittedName>
        <fullName evidence="4">Nitrate- and nitrite sensing domain-containing protein</fullName>
    </submittedName>
</protein>
<comment type="caution">
    <text evidence="4">The sequence shown here is derived from an EMBL/GenBank/DDBJ whole genome shotgun (WGS) entry which is preliminary data.</text>
</comment>
<keyword evidence="1" id="KW-0472">Membrane</keyword>
<name>A0A937UPV2_9ACTN</name>
<feature type="domain" description="NIT" evidence="3">
    <location>
        <begin position="41"/>
        <end position="292"/>
    </location>
</feature>
<evidence type="ECO:0000256" key="2">
    <source>
        <dbReference type="SAM" id="SignalP"/>
    </source>
</evidence>
<keyword evidence="1" id="KW-0812">Transmembrane</keyword>
<evidence type="ECO:0000313" key="4">
    <source>
        <dbReference type="EMBL" id="MBL7629458.1"/>
    </source>
</evidence>
<dbReference type="InterPro" id="IPR013587">
    <property type="entry name" value="Nitrate/nitrite_sensing"/>
</dbReference>
<gene>
    <name evidence="4" type="ORF">I7412_20260</name>
</gene>
<dbReference type="InterPro" id="IPR010910">
    <property type="entry name" value="Nitrate/nitrite_sensing_bac"/>
</dbReference>
<dbReference type="AlphaFoldDB" id="A0A937UPV2"/>